<dbReference type="PANTHER" id="PTHR14753">
    <property type="entry name" value="F-BOX ONLY PROTEIN 38"/>
    <property type="match status" value="1"/>
</dbReference>
<feature type="region of interest" description="Disordered" evidence="1">
    <location>
        <begin position="108"/>
        <end position="140"/>
    </location>
</feature>
<dbReference type="Pfam" id="PF12937">
    <property type="entry name" value="F-box-like"/>
    <property type="match status" value="1"/>
</dbReference>
<dbReference type="GO" id="GO:0005737">
    <property type="term" value="C:cytoplasm"/>
    <property type="evidence" value="ECO:0007669"/>
    <property type="project" value="TreeGrafter"/>
</dbReference>
<evidence type="ECO:0000256" key="1">
    <source>
        <dbReference type="SAM" id="MobiDB-lite"/>
    </source>
</evidence>
<comment type="caution">
    <text evidence="3">The sequence shown here is derived from an EMBL/GenBank/DDBJ whole genome shotgun (WGS) entry which is preliminary data.</text>
</comment>
<proteinExistence type="predicted"/>
<dbReference type="GO" id="GO:0070936">
    <property type="term" value="P:protein K48-linked ubiquitination"/>
    <property type="evidence" value="ECO:0007669"/>
    <property type="project" value="TreeGrafter"/>
</dbReference>
<evidence type="ECO:0000313" key="4">
    <source>
        <dbReference type="Proteomes" id="UP000290809"/>
    </source>
</evidence>
<dbReference type="SUPFAM" id="SSF52047">
    <property type="entry name" value="RNI-like"/>
    <property type="match status" value="1"/>
</dbReference>
<accession>A0A430QLD9</accession>
<dbReference type="SMART" id="SM00256">
    <property type="entry name" value="FBOX"/>
    <property type="match status" value="1"/>
</dbReference>
<feature type="compositionally biased region" description="Polar residues" evidence="1">
    <location>
        <begin position="190"/>
        <end position="213"/>
    </location>
</feature>
<organism evidence="3 4">
    <name type="scientific">Schistosoma bovis</name>
    <name type="common">Blood fluke</name>
    <dbReference type="NCBI Taxonomy" id="6184"/>
    <lineage>
        <taxon>Eukaryota</taxon>
        <taxon>Metazoa</taxon>
        <taxon>Spiralia</taxon>
        <taxon>Lophotrochozoa</taxon>
        <taxon>Platyhelminthes</taxon>
        <taxon>Trematoda</taxon>
        <taxon>Digenea</taxon>
        <taxon>Strigeidida</taxon>
        <taxon>Schistosomatoidea</taxon>
        <taxon>Schistosomatidae</taxon>
        <taxon>Schistosoma</taxon>
    </lineage>
</organism>
<feature type="region of interest" description="Disordered" evidence="1">
    <location>
        <begin position="164"/>
        <end position="213"/>
    </location>
</feature>
<feature type="region of interest" description="Disordered" evidence="1">
    <location>
        <begin position="2374"/>
        <end position="2420"/>
    </location>
</feature>
<reference evidence="3 4" key="1">
    <citation type="journal article" date="2019" name="PLoS Pathog.">
        <title>Genome sequence of the bovine parasite Schistosoma bovis Tanzania.</title>
        <authorList>
            <person name="Oey H."/>
            <person name="Zakrzewski M."/>
            <person name="Gobert G."/>
            <person name="Gravermann K."/>
            <person name="Stoye J."/>
            <person name="Jones M."/>
            <person name="Mcmanus D."/>
            <person name="Krause L."/>
        </authorList>
    </citation>
    <scope>NUCLEOTIDE SEQUENCE [LARGE SCALE GENOMIC DNA]</scope>
    <source>
        <strain evidence="3 4">TAN1997</strain>
    </source>
</reference>
<dbReference type="InterPro" id="IPR032675">
    <property type="entry name" value="LRR_dom_sf"/>
</dbReference>
<feature type="region of interest" description="Disordered" evidence="1">
    <location>
        <begin position="35"/>
        <end position="54"/>
    </location>
</feature>
<dbReference type="SUPFAM" id="SSF81383">
    <property type="entry name" value="F-box domain"/>
    <property type="match status" value="1"/>
</dbReference>
<gene>
    <name evidence="3" type="ORF">DC041_0005119</name>
</gene>
<dbReference type="STRING" id="6184.A0A430QLD9"/>
<feature type="compositionally biased region" description="Polar residues" evidence="1">
    <location>
        <begin position="39"/>
        <end position="54"/>
    </location>
</feature>
<feature type="region of interest" description="Disordered" evidence="1">
    <location>
        <begin position="2114"/>
        <end position="2156"/>
    </location>
</feature>
<dbReference type="Proteomes" id="UP000290809">
    <property type="component" value="Unassembled WGS sequence"/>
</dbReference>
<feature type="compositionally biased region" description="Low complexity" evidence="1">
    <location>
        <begin position="2386"/>
        <end position="2419"/>
    </location>
</feature>
<evidence type="ECO:0000259" key="2">
    <source>
        <dbReference type="PROSITE" id="PS50181"/>
    </source>
</evidence>
<dbReference type="CDD" id="cd09917">
    <property type="entry name" value="F-box_SF"/>
    <property type="match status" value="1"/>
</dbReference>
<feature type="compositionally biased region" description="Low complexity" evidence="1">
    <location>
        <begin position="2126"/>
        <end position="2156"/>
    </location>
</feature>
<dbReference type="PROSITE" id="PS50181">
    <property type="entry name" value="FBOX"/>
    <property type="match status" value="1"/>
</dbReference>
<feature type="domain" description="F-box" evidence="2">
    <location>
        <begin position="498"/>
        <end position="545"/>
    </location>
</feature>
<dbReference type="InterPro" id="IPR001810">
    <property type="entry name" value="F-box_dom"/>
</dbReference>
<dbReference type="InterPro" id="IPR042354">
    <property type="entry name" value="FBX38"/>
</dbReference>
<name>A0A430QLD9_SCHBO</name>
<dbReference type="InterPro" id="IPR036047">
    <property type="entry name" value="F-box-like_dom_sf"/>
</dbReference>
<evidence type="ECO:0000313" key="3">
    <source>
        <dbReference type="EMBL" id="RTG88513.1"/>
    </source>
</evidence>
<dbReference type="GO" id="GO:0005634">
    <property type="term" value="C:nucleus"/>
    <property type="evidence" value="ECO:0007669"/>
    <property type="project" value="TreeGrafter"/>
</dbReference>
<dbReference type="EMBL" id="QMKO01001573">
    <property type="protein sequence ID" value="RTG88513.1"/>
    <property type="molecule type" value="Genomic_DNA"/>
</dbReference>
<sequence length="2451" mass="274492">MSSRSRQRRKRFISGSTLDETSSCRAKKMLISTVHHSKSQCNEQHTSLPSSPNSPFLDSANMLFHNSDIGLGTYVNRKDIPGDRSDPVEDENSFPSSMFSEKLVQPGLNLVPEPSSTNEHDSVSHKNSSVPNKSLLNSRPSTILDAESDINLDRMLIQNERMVLTPTPVATDDPGSSEGEYENESRESTLHQTNPSVRHTASRNMTSQSGLVSVPSNRTLELVESESQGSIYSDSVKVSVFDTISQSTECSSARSGNLSALNSTLTKPSGFVESSTPNCFVALVNCSPPLQILSSQKMHKTVSCHRTTTFSESSVLPNMENIEYHDSSGSNGMIVTCGSHRSHRSANGSPYKKEAESIKQNPCSFENQPHNFHPTINVNDFSREAQHKVLLRSESLSSSVSISNNNFLPDKFQLTQKSDDISTFPSDHIFIITIPNSSEVPPTFAKKCRDSESGFFDTPTSHNVNNIPSPEVGHSYPLRSRLRQASLRLQWQAMQVAPKSFGQLPTEVVFRIIQYLSVQDVFRLQRVNHRLKSIIEQYLLLVKRINFSNGLPFAFLPDSITDIALKRMLSRTPEVTHILGFYPRKIAESYPSDGQYSNISSGHNTLTYGGIITAFRLCPKLRSVELMDVELMSELVRHLPRIKFHGMFRNRPDSWDCEYAVPLPPEPNAETISMDSDHDSMTSLPNSRDESHVDSKSKPLFGSFISTLFCSATAALALGSSRGKRKNVNRLKSKSQTGCGCSIQSFQSLNAAFSFPLWKNENSQSLTQMTAQSVHKVALRHANFANWFEPIGELPLGQGSPSTVPHFLPSRLFTAFNGGPSFPPAHESIPNNSVPPMGQDCYSSAVESLRNLAVSHFLQPGLPPIEAELIAVAPFGYSRCSLHGVGSGRNSIRNAHGPVLAFAFGAIFVPPQGVSPFILPSNNASNCRFIDARQYNAVLLGANLLRGAQGPHLAFERIFNFPQNVNQNNVPRQVQLHDQVGGRNQQRQHPQRFRRPRTSITSLNASGPWLVSPFPSQLQWIILPHAITNLTKLDLVSVAISAIPRLDNIKYLHLKWVVFASADPFFSFLAPKLQSFVMNNCSTPSRVVRFVRIFSALSRAPQLTRLELVGTRFIDGLIGHIIDDSMSHGRGFRNLQRLVLSSNKDASEVDIGLLLLAGQQSLNQVALQMLHTRNSLFEGLYHAGAEFPRLESLTLGYLDPYQSRLTVSELMSLGIGESSDHLSPICMVTDWGIALAFFICPRLVNIVIRNAPYLNDIARWFSAGFCDEESLHIRPTIVPSSASEDCTQPAADCQENSTQTCVTDKPSKTYFLPLRSLTLENCPGISLENLERVLISGHPFPCLETVVLRNMFAPQYGESKGFMNTPHLFVDQHDQCVTGQCIDWRKLVHLLCLSDLLSTRRLGYSPLSPEDCIGLGASVREVIHMNPPRGFLPDSLRTKPHDLFCSLRAHTYLNNLLELDGSCGWSVSAPTRVIKTLFSHNIHIPVSDVPERYSSKPDDDNDFMSRSTQTCICGVLEWDVTLRMSQSQLATDQKIVRSKLVSPDNSKNNQNCLNVRIDTETSRNTVPSTSSHSGKTLLLRSTVNQNNASTPIASQLQLGGSLAFHPFPPSIQHKNFYRMITMSEWNQLIAKMSTPFGLPCCQIIYPVTGSNECSGCASDPLLFSQGISNYQISAPCKLIKQSSHTATKWLARDACIDTSELRCFTLPKPQILNILQPLNAIHSCLTSLHFEKVGISHINLCESPHLKNITLENCTELKAILFDNHSSIVDCTNHQNNVDCKAVDRFPALRRIRIINCPKFAIYNFLSSVGKLYPTHNENISITYRPFGQYNTQVERALWDYCQHAHILISHDYKVWESERAMEDFHSTFDQLFREVINFSDMVIRRDLLPVYPQPMEYTQDSFYKRCELGCEWDFITDIPWVHEVCCSLLKNNELHRSDQADQLYELLSEYQAASENLKIQRHGVHYHVQFRNVHSHIDMCNNDSSSMVDNDNLNYFLQRKPTSYINWPYSENNLLSTYPSDDANTMKNILKECHPSSVQNISSGNRSQATIIKHDNNIEFLPWKRLLLSQEEIFNAEFVNLDKSSSLSSFPNNIKPLSKQNSLSHLSNVMNKSFSTSDNRSKKFTSSSTSNFSSSSSSSSPSRQQQSSSISSSVSTTTCDHSTLIFSSRCEWDFITDIPWVHEVCCSLLKNNELHRSDQADQLYELLSEYQAASENLKIQRHGVHYHVQFRNVHSHIDMCNNDSSSMVDNDNLNYFLQRKPTSYINWPYSENNLLSTYPSDDANTMKNILKECHPSSVQNISSGNRSQATIIKHDNNIEFLPWKRLLLSQEEIFNAEFVNLDKSSSLSSFPNNIKPLSKQNSLSHLSNVMNKSFSTSDNRSKKFTSSSTSNFSSSSSSSSPSRQQQSSSISSSVSTTTCDHSTLIFSSRKRSLPPTKLFSNSCKKFKLKQ</sequence>
<dbReference type="PANTHER" id="PTHR14753:SF3">
    <property type="entry name" value="F-BOX ONLY PROTEIN 38"/>
    <property type="match status" value="1"/>
</dbReference>
<dbReference type="Gene3D" id="3.80.10.10">
    <property type="entry name" value="Ribonuclease Inhibitor"/>
    <property type="match status" value="1"/>
</dbReference>
<keyword evidence="4" id="KW-1185">Reference proteome</keyword>
<dbReference type="GO" id="GO:0031146">
    <property type="term" value="P:SCF-dependent proteasomal ubiquitin-dependent protein catabolic process"/>
    <property type="evidence" value="ECO:0007669"/>
    <property type="project" value="InterPro"/>
</dbReference>
<feature type="compositionally biased region" description="Polar residues" evidence="1">
    <location>
        <begin position="125"/>
        <end position="140"/>
    </location>
</feature>
<protein>
    <submittedName>
        <fullName evidence="3">F-box protein 38</fullName>
    </submittedName>
</protein>
<feature type="region of interest" description="Disordered" evidence="1">
    <location>
        <begin position="668"/>
        <end position="694"/>
    </location>
</feature>